<dbReference type="GO" id="GO:0046872">
    <property type="term" value="F:metal ion binding"/>
    <property type="evidence" value="ECO:0007669"/>
    <property type="project" value="UniProtKB-KW"/>
</dbReference>
<reference evidence="11" key="1">
    <citation type="submission" date="2019-08" db="EMBL/GenBank/DDBJ databases">
        <authorList>
            <person name="Kucharzyk K."/>
            <person name="Murdoch R.W."/>
            <person name="Higgins S."/>
            <person name="Loffler F."/>
        </authorList>
    </citation>
    <scope>NUCLEOTIDE SEQUENCE</scope>
</reference>
<dbReference type="Pfam" id="PF00730">
    <property type="entry name" value="HhH-GPD"/>
    <property type="match status" value="1"/>
</dbReference>
<dbReference type="PANTHER" id="PTHR42944:SF1">
    <property type="entry name" value="ADENINE DNA GLYCOSYLASE"/>
    <property type="match status" value="1"/>
</dbReference>
<keyword evidence="9" id="KW-0326">Glycosidase</keyword>
<name>A0A644VTD6_9ZZZZ</name>
<proteinExistence type="inferred from homology"/>
<feature type="domain" description="HhH-GPD" evidence="10">
    <location>
        <begin position="56"/>
        <end position="203"/>
    </location>
</feature>
<dbReference type="InterPro" id="IPR011257">
    <property type="entry name" value="DNA_glycosylase"/>
</dbReference>
<dbReference type="EC" id="4.2.99.18" evidence="11"/>
<evidence type="ECO:0000256" key="1">
    <source>
        <dbReference type="ARBA" id="ARBA00001966"/>
    </source>
</evidence>
<dbReference type="GO" id="GO:0032357">
    <property type="term" value="F:oxidized purine DNA binding"/>
    <property type="evidence" value="ECO:0007669"/>
    <property type="project" value="TreeGrafter"/>
</dbReference>
<keyword evidence="7" id="KW-0411">Iron-sulfur</keyword>
<keyword evidence="3" id="KW-0479">Metal-binding</keyword>
<evidence type="ECO:0000256" key="6">
    <source>
        <dbReference type="ARBA" id="ARBA00023004"/>
    </source>
</evidence>
<dbReference type="GO" id="GO:0006298">
    <property type="term" value="P:mismatch repair"/>
    <property type="evidence" value="ECO:0007669"/>
    <property type="project" value="TreeGrafter"/>
</dbReference>
<dbReference type="CDD" id="cd00056">
    <property type="entry name" value="ENDO3c"/>
    <property type="match status" value="1"/>
</dbReference>
<dbReference type="EMBL" id="VSSQ01000402">
    <property type="protein sequence ID" value="MPL93752.1"/>
    <property type="molecule type" value="Genomic_DNA"/>
</dbReference>
<gene>
    <name evidence="11" type="primary">nth_16</name>
    <name evidence="11" type="ORF">SDC9_39899</name>
</gene>
<dbReference type="GO" id="GO:0000701">
    <property type="term" value="F:purine-specific mismatch base pair DNA N-glycosylase activity"/>
    <property type="evidence" value="ECO:0007669"/>
    <property type="project" value="TreeGrafter"/>
</dbReference>
<evidence type="ECO:0000256" key="8">
    <source>
        <dbReference type="ARBA" id="ARBA00023204"/>
    </source>
</evidence>
<dbReference type="GO" id="GO:0034039">
    <property type="term" value="F:8-oxo-7,8-dihydroguanine DNA N-glycosylase activity"/>
    <property type="evidence" value="ECO:0007669"/>
    <property type="project" value="TreeGrafter"/>
</dbReference>
<keyword evidence="11" id="KW-0456">Lyase</keyword>
<dbReference type="AlphaFoldDB" id="A0A644VTD6"/>
<dbReference type="InterPro" id="IPR003265">
    <property type="entry name" value="HhH-GPD_domain"/>
</dbReference>
<dbReference type="SUPFAM" id="SSF48150">
    <property type="entry name" value="DNA-glycosylase"/>
    <property type="match status" value="1"/>
</dbReference>
<evidence type="ECO:0000256" key="3">
    <source>
        <dbReference type="ARBA" id="ARBA00022723"/>
    </source>
</evidence>
<dbReference type="GO" id="GO:0006284">
    <property type="term" value="P:base-excision repair"/>
    <property type="evidence" value="ECO:0007669"/>
    <property type="project" value="InterPro"/>
</dbReference>
<dbReference type="GO" id="GO:0051536">
    <property type="term" value="F:iron-sulfur cluster binding"/>
    <property type="evidence" value="ECO:0007669"/>
    <property type="project" value="UniProtKB-KW"/>
</dbReference>
<evidence type="ECO:0000256" key="4">
    <source>
        <dbReference type="ARBA" id="ARBA00022763"/>
    </source>
</evidence>
<evidence type="ECO:0000256" key="9">
    <source>
        <dbReference type="ARBA" id="ARBA00023295"/>
    </source>
</evidence>
<dbReference type="SMART" id="SM00478">
    <property type="entry name" value="ENDO3c"/>
    <property type="match status" value="1"/>
</dbReference>
<accession>A0A644VTD6</accession>
<keyword evidence="8" id="KW-0234">DNA repair</keyword>
<keyword evidence="6" id="KW-0408">Iron</keyword>
<dbReference type="Gene3D" id="1.10.340.30">
    <property type="entry name" value="Hypothetical protein, domain 2"/>
    <property type="match status" value="1"/>
</dbReference>
<sequence>MLISEFRTRVREEGVTPSLVFDFQQHVMDFYAAKGRHDMAWRQTKDPYKIVVSEVMLQQTQVPRVEVIYPKFIERFPDFASLASAEQADLLAAWQGMGYNRRALNLQKLARVIADEYGGRIPEDPLILRTLPGIGPATSCSIAAFAFNRPVVFIETNIRRVFIHYFFEEGVVVDDRELLPLVSAMLPANSREWYWALMDLGTALKSAVKNPNQQSRHYTKQKSFEGSDRQIRGGVLKRMLEQKSGNAEFFAKEMNGDPARVRRIMDAMTDEGFFVREEGEIYRLKTGR</sequence>
<evidence type="ECO:0000256" key="2">
    <source>
        <dbReference type="ARBA" id="ARBA00008343"/>
    </source>
</evidence>
<comment type="cofactor">
    <cofactor evidence="1">
        <name>[4Fe-4S] cluster</name>
        <dbReference type="ChEBI" id="CHEBI:49883"/>
    </cofactor>
</comment>
<dbReference type="GO" id="GO:0140078">
    <property type="term" value="F:class I DNA-(apurinic or apyrimidinic site) endonuclease activity"/>
    <property type="evidence" value="ECO:0007669"/>
    <property type="project" value="UniProtKB-EC"/>
</dbReference>
<dbReference type="GO" id="GO:0035485">
    <property type="term" value="F:adenine/guanine mispair binding"/>
    <property type="evidence" value="ECO:0007669"/>
    <property type="project" value="TreeGrafter"/>
</dbReference>
<keyword evidence="5" id="KW-0378">Hydrolase</keyword>
<dbReference type="InterPro" id="IPR023170">
    <property type="entry name" value="HhH_base_excis_C"/>
</dbReference>
<keyword evidence="4" id="KW-0227">DNA damage</keyword>
<dbReference type="Gene3D" id="1.10.1670.10">
    <property type="entry name" value="Helix-hairpin-Helix base-excision DNA repair enzymes (C-terminal)"/>
    <property type="match status" value="1"/>
</dbReference>
<evidence type="ECO:0000313" key="11">
    <source>
        <dbReference type="EMBL" id="MPL93752.1"/>
    </source>
</evidence>
<dbReference type="PANTHER" id="PTHR42944">
    <property type="entry name" value="ADENINE DNA GLYCOSYLASE"/>
    <property type="match status" value="1"/>
</dbReference>
<evidence type="ECO:0000256" key="7">
    <source>
        <dbReference type="ARBA" id="ARBA00023014"/>
    </source>
</evidence>
<keyword evidence="11" id="KW-0540">Nuclease</keyword>
<dbReference type="InterPro" id="IPR044298">
    <property type="entry name" value="MIG/MutY"/>
</dbReference>
<protein>
    <submittedName>
        <fullName evidence="11">Endonuclease III</fullName>
        <ecNumber evidence="11">4.2.99.18</ecNumber>
    </submittedName>
</protein>
<evidence type="ECO:0000256" key="5">
    <source>
        <dbReference type="ARBA" id="ARBA00022801"/>
    </source>
</evidence>
<evidence type="ECO:0000259" key="10">
    <source>
        <dbReference type="SMART" id="SM00478"/>
    </source>
</evidence>
<comment type="caution">
    <text evidence="11">The sequence shown here is derived from an EMBL/GenBank/DDBJ whole genome shotgun (WGS) entry which is preliminary data.</text>
</comment>
<comment type="similarity">
    <text evidence="2">Belongs to the Nth/MutY family.</text>
</comment>
<organism evidence="11">
    <name type="scientific">bioreactor metagenome</name>
    <dbReference type="NCBI Taxonomy" id="1076179"/>
    <lineage>
        <taxon>unclassified sequences</taxon>
        <taxon>metagenomes</taxon>
        <taxon>ecological metagenomes</taxon>
    </lineage>
</organism>
<keyword evidence="11" id="KW-0255">Endonuclease</keyword>